<proteinExistence type="predicted"/>
<dbReference type="EMBL" id="CAJVPY010023467">
    <property type="protein sequence ID" value="CAG8785084.1"/>
    <property type="molecule type" value="Genomic_DNA"/>
</dbReference>
<organism evidence="1 2">
    <name type="scientific">Dentiscutata erythropus</name>
    <dbReference type="NCBI Taxonomy" id="1348616"/>
    <lineage>
        <taxon>Eukaryota</taxon>
        <taxon>Fungi</taxon>
        <taxon>Fungi incertae sedis</taxon>
        <taxon>Mucoromycota</taxon>
        <taxon>Glomeromycotina</taxon>
        <taxon>Glomeromycetes</taxon>
        <taxon>Diversisporales</taxon>
        <taxon>Gigasporaceae</taxon>
        <taxon>Dentiscutata</taxon>
    </lineage>
</organism>
<dbReference type="SUPFAM" id="SSF48452">
    <property type="entry name" value="TPR-like"/>
    <property type="match status" value="1"/>
</dbReference>
<dbReference type="AlphaFoldDB" id="A0A9N9P2T4"/>
<gene>
    <name evidence="1" type="ORF">DERYTH_LOCUS20228</name>
</gene>
<accession>A0A9N9P2T4</accession>
<sequence>FVLAISELIKKSFLFVGSYFARLMVGDFYGALKDCEDALLLKENNHKTLFRAGKFPDNNEAKSEIEKIQIVKKHINEAEVHIEKGEYNLAINSIKFNHKKLMHHLNKEAEQVSRELLLVDPNAYVIQAEILYLERKYEQANACCQNVLQCNPDHEREKEILNKPSITVCIQEIPDVLFQKRDSWSETYMNTNTELNVTSSKFDDFPLSENVNYLTNVDAEGFNRLKLKGTFMNDGTTLFLHIVLDYSKCLHLFIKEKIKMVHGKGKEWEFNCGDYMLSDDENYFDHQKVASRMSYWNYDATYQTIGSSFLTSQSKDDQQFVNLPSRCASLYYWNLTNPTYKPLQERALLGVEYIILN</sequence>
<dbReference type="OrthoDB" id="2330027at2759"/>
<reference evidence="1" key="1">
    <citation type="submission" date="2021-06" db="EMBL/GenBank/DDBJ databases">
        <authorList>
            <person name="Kallberg Y."/>
            <person name="Tangrot J."/>
            <person name="Rosling A."/>
        </authorList>
    </citation>
    <scope>NUCLEOTIDE SEQUENCE</scope>
    <source>
        <strain evidence="1">MA453B</strain>
    </source>
</reference>
<name>A0A9N9P2T4_9GLOM</name>
<protein>
    <submittedName>
        <fullName evidence="1">8079_t:CDS:1</fullName>
    </submittedName>
</protein>
<feature type="non-terminal residue" evidence="1">
    <location>
        <position position="357"/>
    </location>
</feature>
<evidence type="ECO:0000313" key="2">
    <source>
        <dbReference type="Proteomes" id="UP000789405"/>
    </source>
</evidence>
<dbReference type="Gene3D" id="1.25.40.10">
    <property type="entry name" value="Tetratricopeptide repeat domain"/>
    <property type="match status" value="1"/>
</dbReference>
<dbReference type="InterPro" id="IPR011990">
    <property type="entry name" value="TPR-like_helical_dom_sf"/>
</dbReference>
<keyword evidence="2" id="KW-1185">Reference proteome</keyword>
<comment type="caution">
    <text evidence="1">The sequence shown here is derived from an EMBL/GenBank/DDBJ whole genome shotgun (WGS) entry which is preliminary data.</text>
</comment>
<evidence type="ECO:0000313" key="1">
    <source>
        <dbReference type="EMBL" id="CAG8785084.1"/>
    </source>
</evidence>
<dbReference type="Proteomes" id="UP000789405">
    <property type="component" value="Unassembled WGS sequence"/>
</dbReference>